<dbReference type="AlphaFoldDB" id="A0A2P5Y3T9"/>
<evidence type="ECO:0000313" key="2">
    <source>
        <dbReference type="Proteomes" id="UP000239757"/>
    </source>
</evidence>
<name>A0A2P5Y3T9_GOSBA</name>
<dbReference type="Proteomes" id="UP000239757">
    <property type="component" value="Unassembled WGS sequence"/>
</dbReference>
<protein>
    <submittedName>
        <fullName evidence="1">Uncharacterized protein</fullName>
    </submittedName>
</protein>
<reference evidence="1 2" key="1">
    <citation type="submission" date="2015-01" db="EMBL/GenBank/DDBJ databases">
        <title>Genome of allotetraploid Gossypium barbadense reveals genomic plasticity and fiber elongation in cotton evolution.</title>
        <authorList>
            <person name="Chen X."/>
            <person name="Liu X."/>
            <person name="Zhao B."/>
            <person name="Zheng H."/>
            <person name="Hu Y."/>
            <person name="Lu G."/>
            <person name="Yang C."/>
            <person name="Chen J."/>
            <person name="Shan C."/>
            <person name="Zhang L."/>
            <person name="Zhou Y."/>
            <person name="Wang L."/>
            <person name="Guo W."/>
            <person name="Bai Y."/>
            <person name="Ruan J."/>
            <person name="Shangguan X."/>
            <person name="Mao Y."/>
            <person name="Jiang J."/>
            <person name="Zhu Y."/>
            <person name="Lei J."/>
            <person name="Kang H."/>
            <person name="Chen S."/>
            <person name="He X."/>
            <person name="Wang R."/>
            <person name="Wang Y."/>
            <person name="Chen J."/>
            <person name="Wang L."/>
            <person name="Yu S."/>
            <person name="Wang B."/>
            <person name="Wei J."/>
            <person name="Song S."/>
            <person name="Lu X."/>
            <person name="Gao Z."/>
            <person name="Gu W."/>
            <person name="Deng X."/>
            <person name="Ma D."/>
            <person name="Wang S."/>
            <person name="Liang W."/>
            <person name="Fang L."/>
            <person name="Cai C."/>
            <person name="Zhu X."/>
            <person name="Zhou B."/>
            <person name="Zhang Y."/>
            <person name="Chen Z."/>
            <person name="Xu S."/>
            <person name="Zhu R."/>
            <person name="Wang S."/>
            <person name="Zhang T."/>
            <person name="Zhao G."/>
        </authorList>
    </citation>
    <scope>NUCLEOTIDE SEQUENCE [LARGE SCALE GENOMIC DNA]</scope>
    <source>
        <strain evidence="2">cv. Xinhai21</strain>
        <tissue evidence="1">Leaf</tissue>
    </source>
</reference>
<gene>
    <name evidence="1" type="ORF">GOBAR_AA10368</name>
</gene>
<dbReference type="EMBL" id="KZ663744">
    <property type="protein sequence ID" value="PPS10273.1"/>
    <property type="molecule type" value="Genomic_DNA"/>
</dbReference>
<sequence length="86" mass="9201">MPVHARVVLTGSTTIGGHGRVACPAVLTDLPTARRTTVATYHLSCWGKFFPSSPQGLAFSLIGRRMPLPSFHLIPRTGRSSLDGQS</sequence>
<accession>A0A2P5Y3T9</accession>
<proteinExistence type="predicted"/>
<organism evidence="1 2">
    <name type="scientific">Gossypium barbadense</name>
    <name type="common">Sea Island cotton</name>
    <name type="synonym">Hibiscus barbadensis</name>
    <dbReference type="NCBI Taxonomy" id="3634"/>
    <lineage>
        <taxon>Eukaryota</taxon>
        <taxon>Viridiplantae</taxon>
        <taxon>Streptophyta</taxon>
        <taxon>Embryophyta</taxon>
        <taxon>Tracheophyta</taxon>
        <taxon>Spermatophyta</taxon>
        <taxon>Magnoliopsida</taxon>
        <taxon>eudicotyledons</taxon>
        <taxon>Gunneridae</taxon>
        <taxon>Pentapetalae</taxon>
        <taxon>rosids</taxon>
        <taxon>malvids</taxon>
        <taxon>Malvales</taxon>
        <taxon>Malvaceae</taxon>
        <taxon>Malvoideae</taxon>
        <taxon>Gossypium</taxon>
    </lineage>
</organism>
<evidence type="ECO:0000313" key="1">
    <source>
        <dbReference type="EMBL" id="PPS10273.1"/>
    </source>
</evidence>